<evidence type="ECO:0000259" key="2">
    <source>
        <dbReference type="Pfam" id="PF03967"/>
    </source>
</evidence>
<dbReference type="GO" id="GO:0030077">
    <property type="term" value="C:plasma membrane light-harvesting complex"/>
    <property type="evidence" value="ECO:0007669"/>
    <property type="project" value="InterPro"/>
</dbReference>
<dbReference type="Proteomes" id="UP000298179">
    <property type="component" value="Unassembled WGS sequence"/>
</dbReference>
<dbReference type="InterPro" id="IPR011033">
    <property type="entry name" value="PRC_barrel-like_sf"/>
</dbReference>
<dbReference type="Pfam" id="PF05239">
    <property type="entry name" value="PRC"/>
    <property type="match status" value="1"/>
</dbReference>
<evidence type="ECO:0000256" key="1">
    <source>
        <dbReference type="SAM" id="Phobius"/>
    </source>
</evidence>
<name>A0A4Y8RJ56_9HYPH</name>
<dbReference type="OrthoDB" id="8557487at2"/>
<accession>A0A4Y8RJ56</accession>
<proteinExistence type="predicted"/>
<organism evidence="4 5">
    <name type="scientific">Jiella endophytica</name>
    <dbReference type="NCBI Taxonomy" id="2558362"/>
    <lineage>
        <taxon>Bacteria</taxon>
        <taxon>Pseudomonadati</taxon>
        <taxon>Pseudomonadota</taxon>
        <taxon>Alphaproteobacteria</taxon>
        <taxon>Hyphomicrobiales</taxon>
        <taxon>Aurantimonadaceae</taxon>
        <taxon>Jiella</taxon>
    </lineage>
</organism>
<comment type="caution">
    <text evidence="4">The sequence shown here is derived from an EMBL/GenBank/DDBJ whole genome shotgun (WGS) entry which is preliminary data.</text>
</comment>
<dbReference type="Gene3D" id="4.10.540.10">
    <property type="entry name" value="Photosynthetic reaction centre, H subunit, N-terminal domain"/>
    <property type="match status" value="1"/>
</dbReference>
<keyword evidence="5" id="KW-1185">Reference proteome</keyword>
<dbReference type="InterPro" id="IPR015810">
    <property type="entry name" value="Photo_RC_H_N"/>
</dbReference>
<dbReference type="InterPro" id="IPR037097">
    <property type="entry name" value="Photo_RC_H_N_sf"/>
</dbReference>
<evidence type="ECO:0000259" key="3">
    <source>
        <dbReference type="Pfam" id="PF05239"/>
    </source>
</evidence>
<dbReference type="InterPro" id="IPR014747">
    <property type="entry name" value="Bac_photo_RC_H_C"/>
</dbReference>
<evidence type="ECO:0000313" key="4">
    <source>
        <dbReference type="EMBL" id="TFF22827.1"/>
    </source>
</evidence>
<feature type="domain" description="PRC-barrel" evidence="3">
    <location>
        <begin position="153"/>
        <end position="214"/>
    </location>
</feature>
<dbReference type="NCBIfam" id="TIGR01150">
    <property type="entry name" value="puhA"/>
    <property type="match status" value="1"/>
</dbReference>
<feature type="domain" description="Photosynthetic reaction centre H subunit N-terminal" evidence="2">
    <location>
        <begin position="8"/>
        <end position="140"/>
    </location>
</feature>
<dbReference type="InterPro" id="IPR027275">
    <property type="entry name" value="PRC-brl_dom"/>
</dbReference>
<feature type="transmembrane region" description="Helical" evidence="1">
    <location>
        <begin position="15"/>
        <end position="34"/>
    </location>
</feature>
<reference evidence="4 5" key="1">
    <citation type="submission" date="2019-03" db="EMBL/GenBank/DDBJ databases">
        <title>Jiella endophytica sp. nov., a novel endophytic bacterium isolated from root of Ficus microcarpa Linn. f.</title>
        <authorList>
            <person name="Tuo L."/>
        </authorList>
    </citation>
    <scope>NUCLEOTIDE SEQUENCE [LARGE SCALE GENOMIC DNA]</scope>
    <source>
        <strain evidence="4 5">CBS5Q-3</strain>
    </source>
</reference>
<dbReference type="GO" id="GO:0019684">
    <property type="term" value="P:photosynthesis, light reaction"/>
    <property type="evidence" value="ECO:0007669"/>
    <property type="project" value="InterPro"/>
</dbReference>
<dbReference type="AlphaFoldDB" id="A0A4Y8RJ56"/>
<keyword evidence="1" id="KW-0472">Membrane</keyword>
<protein>
    <submittedName>
        <fullName evidence="4">Photosynthetic reaction center subunit H</fullName>
    </submittedName>
</protein>
<keyword evidence="1" id="KW-1133">Transmembrane helix</keyword>
<dbReference type="SUPFAM" id="SSF50346">
    <property type="entry name" value="PRC-barrel domain"/>
    <property type="match status" value="1"/>
</dbReference>
<dbReference type="InterPro" id="IPR005652">
    <property type="entry name" value="Photo_RC_H"/>
</dbReference>
<dbReference type="EMBL" id="SOZD01000003">
    <property type="protein sequence ID" value="TFF22827.1"/>
    <property type="molecule type" value="Genomic_DNA"/>
</dbReference>
<evidence type="ECO:0000313" key="5">
    <source>
        <dbReference type="Proteomes" id="UP000298179"/>
    </source>
</evidence>
<sequence length="264" mass="29104">MRVLPGHSFTEQLDIPLLLVILFFLFFLGLVYYLRGEDKREGYPLESDRTLGTGGRMKVVGFPPIPAPKVFRLMHGGTVMAPRPEPARELAAFSAYEFPGSPIMPSGDPLVDGIGPASYALKSDTPDLTVDGSLKLTPLRNHPHYRLEETGIDPIGMRVVTRDGFDVGTVADVWINAHEYFPRYLEIDANVESGGRRVLAPFAFANIRKGLGIVRFGQLTRSQFSRIPPLASADQITMREEDRLNGYFAGGAFYDGSPTEDALS</sequence>
<gene>
    <name evidence="4" type="ORF">E3C22_10190</name>
</gene>
<dbReference type="Pfam" id="PF03967">
    <property type="entry name" value="PRCH"/>
    <property type="match status" value="1"/>
</dbReference>
<keyword evidence="1" id="KW-0812">Transmembrane</keyword>
<dbReference type="SUPFAM" id="SSF81490">
    <property type="entry name" value="Photosystem II reaction centre subunit H, transmembrane region"/>
    <property type="match status" value="1"/>
</dbReference>
<dbReference type="Gene3D" id="3.90.50.10">
    <property type="entry name" value="Photosynthetic Reaction Center, subunit H, domain 2"/>
    <property type="match status" value="1"/>
</dbReference>